<evidence type="ECO:0000313" key="1">
    <source>
        <dbReference type="EMBL" id="KTR40730.1"/>
    </source>
</evidence>
<name>A0ABR5S748_9MICO</name>
<reference evidence="1 2" key="1">
    <citation type="journal article" date="2016" name="Front. Microbiol.">
        <title>Genomic Resource of Rice Seed Associated Bacteria.</title>
        <authorList>
            <person name="Midha S."/>
            <person name="Bansal K."/>
            <person name="Sharma S."/>
            <person name="Kumar N."/>
            <person name="Patil P.P."/>
            <person name="Chaudhry V."/>
            <person name="Patil P.B."/>
        </authorList>
    </citation>
    <scope>NUCLEOTIDE SEQUENCE [LARGE SCALE GENOMIC DNA]</scope>
    <source>
        <strain evidence="1 2">NS263</strain>
    </source>
</reference>
<gene>
    <name evidence="1" type="ORF">NS263_06635</name>
</gene>
<comment type="caution">
    <text evidence="1">The sequence shown here is derived from an EMBL/GenBank/DDBJ whole genome shotgun (WGS) entry which is preliminary data.</text>
</comment>
<dbReference type="EMBL" id="LDRB01000027">
    <property type="protein sequence ID" value="KTR40730.1"/>
    <property type="molecule type" value="Genomic_DNA"/>
</dbReference>
<evidence type="ECO:0000313" key="2">
    <source>
        <dbReference type="Proteomes" id="UP000078335"/>
    </source>
</evidence>
<keyword evidence="2" id="KW-1185">Reference proteome</keyword>
<organism evidence="1 2">
    <name type="scientific">Curtobacterium oceanosedimentum</name>
    <dbReference type="NCBI Taxonomy" id="465820"/>
    <lineage>
        <taxon>Bacteria</taxon>
        <taxon>Bacillati</taxon>
        <taxon>Actinomycetota</taxon>
        <taxon>Actinomycetes</taxon>
        <taxon>Micrococcales</taxon>
        <taxon>Microbacteriaceae</taxon>
        <taxon>Curtobacterium</taxon>
    </lineage>
</organism>
<accession>A0ABR5S748</accession>
<dbReference type="Proteomes" id="UP000078335">
    <property type="component" value="Unassembled WGS sequence"/>
</dbReference>
<protein>
    <submittedName>
        <fullName evidence="1">Uncharacterized protein</fullName>
    </submittedName>
</protein>
<sequence length="64" mass="7051">MIRAITDIHEQTEHLARRRSGRRRAASLLDVCRDAPCRLLESPGDDLWCAGSTSSRLAAATGRC</sequence>
<proteinExistence type="predicted"/>